<dbReference type="SMART" id="SM00322">
    <property type="entry name" value="KH"/>
    <property type="match status" value="2"/>
</dbReference>
<feature type="compositionally biased region" description="Pro residues" evidence="3">
    <location>
        <begin position="48"/>
        <end position="61"/>
    </location>
</feature>
<feature type="compositionally biased region" description="Pro residues" evidence="3">
    <location>
        <begin position="518"/>
        <end position="529"/>
    </location>
</feature>
<gene>
    <name evidence="6" type="primary">LOC111004734</name>
</gene>
<feature type="compositionally biased region" description="Pro residues" evidence="3">
    <location>
        <begin position="331"/>
        <end position="341"/>
    </location>
</feature>
<reference evidence="6" key="1">
    <citation type="submission" date="2025-08" db="UniProtKB">
        <authorList>
            <consortium name="RefSeq"/>
        </authorList>
    </citation>
    <scope>IDENTIFICATION</scope>
    <source>
        <strain evidence="6">OHB3-1</strain>
    </source>
</reference>
<feature type="compositionally biased region" description="Polar residues" evidence="3">
    <location>
        <begin position="313"/>
        <end position="324"/>
    </location>
</feature>
<dbReference type="FunFam" id="3.30.1370.10:FF:000093">
    <property type="entry name" value="KH domain-containing protein"/>
    <property type="match status" value="1"/>
</dbReference>
<dbReference type="InterPro" id="IPR036612">
    <property type="entry name" value="KH_dom_type_1_sf"/>
</dbReference>
<feature type="compositionally biased region" description="Polar residues" evidence="3">
    <location>
        <begin position="462"/>
        <end position="493"/>
    </location>
</feature>
<dbReference type="Proteomes" id="UP000504603">
    <property type="component" value="Unplaced"/>
</dbReference>
<keyword evidence="1" id="KW-0677">Repeat</keyword>
<dbReference type="AlphaFoldDB" id="A0A6J1BQP1"/>
<proteinExistence type="predicted"/>
<feature type="compositionally biased region" description="Polar residues" evidence="3">
    <location>
        <begin position="1"/>
        <end position="14"/>
    </location>
</feature>
<feature type="compositionally biased region" description="Polar residues" evidence="3">
    <location>
        <begin position="630"/>
        <end position="648"/>
    </location>
</feature>
<organism evidence="5 6">
    <name type="scientific">Momordica charantia</name>
    <name type="common">Bitter gourd</name>
    <name type="synonym">Balsam pear</name>
    <dbReference type="NCBI Taxonomy" id="3673"/>
    <lineage>
        <taxon>Eukaryota</taxon>
        <taxon>Viridiplantae</taxon>
        <taxon>Streptophyta</taxon>
        <taxon>Embryophyta</taxon>
        <taxon>Tracheophyta</taxon>
        <taxon>Spermatophyta</taxon>
        <taxon>Magnoliopsida</taxon>
        <taxon>eudicotyledons</taxon>
        <taxon>Gunneridae</taxon>
        <taxon>Pentapetalae</taxon>
        <taxon>rosids</taxon>
        <taxon>fabids</taxon>
        <taxon>Cucurbitales</taxon>
        <taxon>Cucurbitaceae</taxon>
        <taxon>Momordiceae</taxon>
        <taxon>Momordica</taxon>
    </lineage>
</organism>
<feature type="compositionally biased region" description="Polar residues" evidence="3">
    <location>
        <begin position="572"/>
        <end position="609"/>
    </location>
</feature>
<feature type="compositionally biased region" description="Low complexity" evidence="3">
    <location>
        <begin position="539"/>
        <end position="562"/>
    </location>
</feature>
<dbReference type="Gene3D" id="3.30.1370.10">
    <property type="entry name" value="K Homology domain, type 1"/>
    <property type="match status" value="2"/>
</dbReference>
<evidence type="ECO:0000313" key="5">
    <source>
        <dbReference type="Proteomes" id="UP000504603"/>
    </source>
</evidence>
<accession>A0A6J1BQP1</accession>
<dbReference type="InterPro" id="IPR004088">
    <property type="entry name" value="KH_dom_type_1"/>
</dbReference>
<feature type="compositionally biased region" description="Gly residues" evidence="3">
    <location>
        <begin position="345"/>
        <end position="354"/>
    </location>
</feature>
<feature type="region of interest" description="Disordered" evidence="3">
    <location>
        <begin position="1"/>
        <end position="62"/>
    </location>
</feature>
<evidence type="ECO:0000313" key="6">
    <source>
        <dbReference type="RefSeq" id="XP_022131594.1"/>
    </source>
</evidence>
<feature type="domain" description="K Homology" evidence="4">
    <location>
        <begin position="232"/>
        <end position="306"/>
    </location>
</feature>
<feature type="domain" description="K Homology" evidence="4">
    <location>
        <begin position="140"/>
        <end position="213"/>
    </location>
</feature>
<dbReference type="OrthoDB" id="5204190at2759"/>
<protein>
    <submittedName>
        <fullName evidence="6">Far upstream element-binding protein 1</fullName>
    </submittedName>
</protein>
<dbReference type="GO" id="GO:0003723">
    <property type="term" value="F:RNA binding"/>
    <property type="evidence" value="ECO:0007669"/>
    <property type="project" value="UniProtKB-UniRule"/>
</dbReference>
<dbReference type="KEGG" id="mcha:111004734"/>
<name>A0A6J1BQP1_MOMCH</name>
<evidence type="ECO:0000256" key="1">
    <source>
        <dbReference type="ARBA" id="ARBA00022737"/>
    </source>
</evidence>
<feature type="compositionally biased region" description="Polar residues" evidence="3">
    <location>
        <begin position="381"/>
        <end position="396"/>
    </location>
</feature>
<feature type="compositionally biased region" description="Polar residues" evidence="3">
    <location>
        <begin position="428"/>
        <end position="437"/>
    </location>
</feature>
<feature type="compositionally biased region" description="Gly residues" evidence="3">
    <location>
        <begin position="414"/>
        <end position="427"/>
    </location>
</feature>
<dbReference type="Pfam" id="PF00013">
    <property type="entry name" value="KH_1"/>
    <property type="match status" value="2"/>
</dbReference>
<dbReference type="RefSeq" id="XP_022131594.1">
    <property type="nucleotide sequence ID" value="XM_022275902.1"/>
</dbReference>
<keyword evidence="2" id="KW-0694">RNA-binding</keyword>
<dbReference type="PROSITE" id="PS50084">
    <property type="entry name" value="KH_TYPE_1"/>
    <property type="match status" value="2"/>
</dbReference>
<dbReference type="PANTHER" id="PTHR10288">
    <property type="entry name" value="KH DOMAIN CONTAINING RNA BINDING PROTEIN"/>
    <property type="match status" value="1"/>
</dbReference>
<keyword evidence="5" id="KW-1185">Reference proteome</keyword>
<sequence length="692" mass="71725">MADEAQYSSAPDTASNKRKYEDQPPPMLTRRPTGFSAPITSPSSDSAHPPPPSYNNVPPPMDEIQLAKQRAQEIASRLIISSGGVAAGAGPGVGADAKRPRVENGGGFDSYDKGFSSGPDLKPHMSSSAPSAIPVSYGFQGTSKKIDIPNGRVGVIIGKGGETIKYLQLQSGAKIQVTRDMDADPNSTTRMVELMGTPDQISKAEQLINDVLSEAESGGSGIVSRRLTGPSGSEQFVMKIPNNKVGLVIGKGGETIKSMQARTGARIQVIPLHLPPGDTSMERTLQIDGSSEQIESAKQLVNEVISENRVRNSTMSGGYNQQGYQARPPTSWGPPGAPPMQQPGYGYGQQGGYSGPSSQYNMPQPPFQGYSQSASGGYPSNWDQSSVPPNQPASQGSGYDYYSQQPPQQQQTSGGPGATGDNSGGYSYGQQQASTYNQQGYAQDGYGGGYHAPQSGYGQPPTYDQQGYSSAANYGNVANTAQDGHTSYGSQADSSQTVPPSQPSSVSQQGYAANQQPSPNPGSYPPPTQPGYGMTAPSQTGYGNQQAAQTGYGAGYGPPQTQKQPANPPAYGQSTQSPTTPSGYAQPGYSSSQPPATGYTQPDSGSQRAPPSGYGSAAQPGFAPPPYSVPPTNQSSYGQAPPTYNTSYGAGYPQPPYSSESNAGGAARGGYDSASAAQTVPQSGVAKASPKS</sequence>
<evidence type="ECO:0000256" key="2">
    <source>
        <dbReference type="PROSITE-ProRule" id="PRU00117"/>
    </source>
</evidence>
<feature type="region of interest" description="Disordered" evidence="3">
    <location>
        <begin position="313"/>
        <end position="692"/>
    </location>
</feature>
<feature type="compositionally biased region" description="Low complexity" evidence="3">
    <location>
        <begin position="494"/>
        <end position="517"/>
    </location>
</feature>
<feature type="compositionally biased region" description="Low complexity" evidence="3">
    <location>
        <begin position="397"/>
        <end position="413"/>
    </location>
</feature>
<evidence type="ECO:0000256" key="3">
    <source>
        <dbReference type="SAM" id="MobiDB-lite"/>
    </source>
</evidence>
<dbReference type="InterPro" id="IPR004087">
    <property type="entry name" value="KH_dom"/>
</dbReference>
<evidence type="ECO:0000259" key="4">
    <source>
        <dbReference type="SMART" id="SM00322"/>
    </source>
</evidence>
<dbReference type="GeneID" id="111004734"/>
<dbReference type="SUPFAM" id="SSF54791">
    <property type="entry name" value="Eukaryotic type KH-domain (KH-domain type I)"/>
    <property type="match status" value="2"/>
</dbReference>